<evidence type="ECO:0000313" key="2">
    <source>
        <dbReference type="EMBL" id="QDA61375.1"/>
    </source>
</evidence>
<keyword evidence="1" id="KW-0472">Membrane</keyword>
<dbReference type="OrthoDB" id="886404at2"/>
<feature type="transmembrane region" description="Helical" evidence="1">
    <location>
        <begin position="12"/>
        <end position="33"/>
    </location>
</feature>
<proteinExistence type="predicted"/>
<keyword evidence="1" id="KW-0812">Transmembrane</keyword>
<sequence length="168" mass="18703">MFITTIQSRGFVARWGFPFLLALGFTCCVMATQSNSASIARMFATLAIISLIVACVLGFSSTDFALDPSRRRYRYFATVLGMKVGTWQPLPPVNRVVVKFFSELPIAGRRGWQVNNPVHYYIVMLSVGQSAKGIIVKKFHESEKPEALELADELAAYLDVEVALFEQA</sequence>
<evidence type="ECO:0000313" key="3">
    <source>
        <dbReference type="Proteomes" id="UP000305398"/>
    </source>
</evidence>
<dbReference type="KEGG" id="hyj:FHG12_15280"/>
<dbReference type="EMBL" id="CP040896">
    <property type="protein sequence ID" value="QDA61375.1"/>
    <property type="molecule type" value="Genomic_DNA"/>
</dbReference>
<reference evidence="2 3" key="1">
    <citation type="submission" date="2019-06" db="EMBL/GenBank/DDBJ databases">
        <authorList>
            <person name="Srinivasan S."/>
        </authorList>
    </citation>
    <scope>NUCLEOTIDE SEQUENCE [LARGE SCALE GENOMIC DNA]</scope>
    <source>
        <strain evidence="2 3">17J68-5</strain>
    </source>
</reference>
<dbReference type="Proteomes" id="UP000305398">
    <property type="component" value="Chromosome"/>
</dbReference>
<accession>A0A5B8A446</accession>
<name>A0A5B8A446_9BACT</name>
<keyword evidence="3" id="KW-1185">Reference proteome</keyword>
<feature type="transmembrane region" description="Helical" evidence="1">
    <location>
        <begin position="39"/>
        <end position="66"/>
    </location>
</feature>
<dbReference type="RefSeq" id="WP_139516549.1">
    <property type="nucleotide sequence ID" value="NZ_CP040896.1"/>
</dbReference>
<evidence type="ECO:0000256" key="1">
    <source>
        <dbReference type="SAM" id="Phobius"/>
    </source>
</evidence>
<gene>
    <name evidence="2" type="ORF">FHG12_15280</name>
</gene>
<dbReference type="AlphaFoldDB" id="A0A5B8A446"/>
<organism evidence="2 3">
    <name type="scientific">Hymenobacter jejuensis</name>
    <dbReference type="NCBI Taxonomy" id="2502781"/>
    <lineage>
        <taxon>Bacteria</taxon>
        <taxon>Pseudomonadati</taxon>
        <taxon>Bacteroidota</taxon>
        <taxon>Cytophagia</taxon>
        <taxon>Cytophagales</taxon>
        <taxon>Hymenobacteraceae</taxon>
        <taxon>Hymenobacter</taxon>
    </lineage>
</organism>
<keyword evidence="1" id="KW-1133">Transmembrane helix</keyword>
<protein>
    <submittedName>
        <fullName evidence="2">Uncharacterized protein</fullName>
    </submittedName>
</protein>